<name>M2ZTT5_9PSEU</name>
<dbReference type="AlphaFoldDB" id="M2ZTT5"/>
<dbReference type="RefSeq" id="WP_007028755.1">
    <property type="nucleotide sequence ID" value="NZ_AOHO01000026.1"/>
</dbReference>
<evidence type="ECO:0000313" key="1">
    <source>
        <dbReference type="EMBL" id="EME63764.1"/>
    </source>
</evidence>
<dbReference type="PATRIC" id="fig|1284240.4.peg.818"/>
<reference evidence="1 2" key="1">
    <citation type="journal article" date="2013" name="Genome Announc.">
        <title>Draft Genome Sequence of Amycolatopsis decaplanina Strain DSM 44594T.</title>
        <authorList>
            <person name="Kaur N."/>
            <person name="Kumar S."/>
            <person name="Bala M."/>
            <person name="Raghava G.P."/>
            <person name="Mayilraj S."/>
        </authorList>
    </citation>
    <scope>NUCLEOTIDE SEQUENCE [LARGE SCALE GENOMIC DNA]</scope>
    <source>
        <strain evidence="1 2">DSM 44594</strain>
    </source>
</reference>
<organism evidence="1 2">
    <name type="scientific">Amycolatopsis decaplanina DSM 44594</name>
    <dbReference type="NCBI Taxonomy" id="1284240"/>
    <lineage>
        <taxon>Bacteria</taxon>
        <taxon>Bacillati</taxon>
        <taxon>Actinomycetota</taxon>
        <taxon>Actinomycetes</taxon>
        <taxon>Pseudonocardiales</taxon>
        <taxon>Pseudonocardiaceae</taxon>
        <taxon>Amycolatopsis</taxon>
    </lineage>
</organism>
<comment type="caution">
    <text evidence="1">The sequence shown here is derived from an EMBL/GenBank/DDBJ whole genome shotgun (WGS) entry which is preliminary data.</text>
</comment>
<gene>
    <name evidence="1" type="ORF">H074_04084</name>
</gene>
<accession>M2ZTT5</accession>
<protein>
    <submittedName>
        <fullName evidence="1">Uncharacterized protein</fullName>
    </submittedName>
</protein>
<evidence type="ECO:0000313" key="2">
    <source>
        <dbReference type="Proteomes" id="UP000054226"/>
    </source>
</evidence>
<keyword evidence="2" id="KW-1185">Reference proteome</keyword>
<proteinExistence type="predicted"/>
<dbReference type="Proteomes" id="UP000054226">
    <property type="component" value="Unassembled WGS sequence"/>
</dbReference>
<dbReference type="OrthoDB" id="3613218at2"/>
<sequence>MLDQPLALPVKQGEEGCAWLESIKPDLQPLGLVSTKGACALSVQLGNGQIVQVDFVGKKTEAMPRTCVSAQLIMAVSMVDLITGDG</sequence>
<dbReference type="EMBL" id="AOHO01000026">
    <property type="protein sequence ID" value="EME63764.1"/>
    <property type="molecule type" value="Genomic_DNA"/>
</dbReference>